<keyword evidence="3" id="KW-0732">Signal</keyword>
<feature type="compositionally biased region" description="Low complexity" evidence="1">
    <location>
        <begin position="185"/>
        <end position="202"/>
    </location>
</feature>
<feature type="region of interest" description="Disordered" evidence="1">
    <location>
        <begin position="38"/>
        <end position="69"/>
    </location>
</feature>
<evidence type="ECO:0000313" key="5">
    <source>
        <dbReference type="Proteomes" id="UP001516023"/>
    </source>
</evidence>
<organism evidence="4 5">
    <name type="scientific">Cyclotella cryptica</name>
    <dbReference type="NCBI Taxonomy" id="29204"/>
    <lineage>
        <taxon>Eukaryota</taxon>
        <taxon>Sar</taxon>
        <taxon>Stramenopiles</taxon>
        <taxon>Ochrophyta</taxon>
        <taxon>Bacillariophyta</taxon>
        <taxon>Coscinodiscophyceae</taxon>
        <taxon>Thalassiosirophycidae</taxon>
        <taxon>Stephanodiscales</taxon>
        <taxon>Stephanodiscaceae</taxon>
        <taxon>Cyclotella</taxon>
    </lineage>
</organism>
<feature type="compositionally biased region" description="Low complexity" evidence="1">
    <location>
        <begin position="119"/>
        <end position="136"/>
    </location>
</feature>
<dbReference type="AlphaFoldDB" id="A0ABD3QTL1"/>
<evidence type="ECO:0000256" key="3">
    <source>
        <dbReference type="SAM" id="SignalP"/>
    </source>
</evidence>
<reference evidence="4 5" key="1">
    <citation type="journal article" date="2020" name="G3 (Bethesda)">
        <title>Improved Reference Genome for Cyclotella cryptica CCMP332, a Model for Cell Wall Morphogenesis, Salinity Adaptation, and Lipid Production in Diatoms (Bacillariophyta).</title>
        <authorList>
            <person name="Roberts W.R."/>
            <person name="Downey K.M."/>
            <person name="Ruck E.C."/>
            <person name="Traller J.C."/>
            <person name="Alverson A.J."/>
        </authorList>
    </citation>
    <scope>NUCLEOTIDE SEQUENCE [LARGE SCALE GENOMIC DNA]</scope>
    <source>
        <strain evidence="4 5">CCMP332</strain>
    </source>
</reference>
<evidence type="ECO:0000313" key="4">
    <source>
        <dbReference type="EMBL" id="KAL3803642.1"/>
    </source>
</evidence>
<feature type="region of interest" description="Disordered" evidence="1">
    <location>
        <begin position="185"/>
        <end position="218"/>
    </location>
</feature>
<feature type="signal peptide" evidence="3">
    <location>
        <begin position="1"/>
        <end position="27"/>
    </location>
</feature>
<proteinExistence type="predicted"/>
<comment type="caution">
    <text evidence="4">The sequence shown here is derived from an EMBL/GenBank/DDBJ whole genome shotgun (WGS) entry which is preliminary data.</text>
</comment>
<protein>
    <submittedName>
        <fullName evidence="4">Uncharacterized protein</fullName>
    </submittedName>
</protein>
<feature type="chain" id="PRO_5044832429" evidence="3">
    <location>
        <begin position="28"/>
        <end position="396"/>
    </location>
</feature>
<accession>A0ABD3QTL1</accession>
<dbReference type="EMBL" id="JABMIG020000012">
    <property type="protein sequence ID" value="KAL3803642.1"/>
    <property type="molecule type" value="Genomic_DNA"/>
</dbReference>
<feature type="transmembrane region" description="Helical" evidence="2">
    <location>
        <begin position="364"/>
        <end position="381"/>
    </location>
</feature>
<feature type="compositionally biased region" description="Low complexity" evidence="1">
    <location>
        <begin position="254"/>
        <end position="272"/>
    </location>
</feature>
<feature type="region of interest" description="Disordered" evidence="1">
    <location>
        <begin position="253"/>
        <end position="306"/>
    </location>
</feature>
<name>A0ABD3QTL1_9STRA</name>
<keyword evidence="2" id="KW-1133">Transmembrane helix</keyword>
<gene>
    <name evidence="4" type="ORF">HJC23_003696</name>
</gene>
<dbReference type="Proteomes" id="UP001516023">
    <property type="component" value="Unassembled WGS sequence"/>
</dbReference>
<keyword evidence="2" id="KW-0472">Membrane</keyword>
<feature type="region of interest" description="Disordered" evidence="1">
    <location>
        <begin position="114"/>
        <end position="136"/>
    </location>
</feature>
<evidence type="ECO:0000256" key="2">
    <source>
        <dbReference type="SAM" id="Phobius"/>
    </source>
</evidence>
<feature type="compositionally biased region" description="Basic and acidic residues" evidence="1">
    <location>
        <begin position="39"/>
        <end position="54"/>
    </location>
</feature>
<keyword evidence="2" id="KW-0812">Transmembrane</keyword>
<keyword evidence="5" id="KW-1185">Reference proteome</keyword>
<feature type="compositionally biased region" description="Acidic residues" evidence="1">
    <location>
        <begin position="273"/>
        <end position="284"/>
    </location>
</feature>
<evidence type="ECO:0000256" key="1">
    <source>
        <dbReference type="SAM" id="MobiDB-lite"/>
    </source>
</evidence>
<sequence>MLPIRFSCVAWVLISVTSLSHHTTATAHPHAAAAVLRGSRHDPTAERLPRRLQEDPASTSTAPSEFAAPNSTTTVVAAAAAAGTGEPNGTVAMVTTAVPSSSSEAVAGTEGGADNLAMTTASPTASPAASPTASPSATLVENAIASTNETSTEIIDANAAIPSPSSSLPTLPAGNDNVTALVPVAPTNNNESATSSTTPPTSGGMVASPPNDAGQNVTTAENATSSTWTTATQSTVMAGNVTGGDDWFDGTTGGNVTTTTDDDAAGNYSYNNYDDDDGANDDWENTSAWSDHSPSRHPTPRPTYEYKPSEDDMLAATEMNPGEFSDDYIPSKGGGGGGGTLQEKVAAYLEGVESAEEMKQDRNVRIVAGVLTVVFVLLWLVTAQQTMENPDGLCAR</sequence>